<sequence length="321" mass="36663">MSEQEMKRQRAIDLLCAQVDPKVITTQIKVSLATVYNIRKAMEAWDWGTQQKRSGEFLNLLQENIKKDPTKSMRKMAAERNVALITVTRAVHEVLGLKSFARTPRHLLAASMKARRLERAKKVLNFFKYNGDTVKIYSDKKIFTVDAVLNRRNDRFLAETRGQVEGYYRTKHPAQVMVLGIVASDGNKMPPHFFRPNEKVNSDVYYKLKSTFPMNNYVFTQDGAPAHTFKKAQEFCKGSMASFWPADFWPSSSPDVNPLDFAVWGFLEGKTNKTSHTSVEALKATITKEWDNMSEDFIKTSCASVRPRIEAIIRNNGGHIE</sequence>
<proteinExistence type="predicted"/>
<dbReference type="Gene3D" id="3.30.420.10">
    <property type="entry name" value="Ribonuclease H-like superfamily/Ribonuclease H"/>
    <property type="match status" value="1"/>
</dbReference>
<organism evidence="1 2">
    <name type="scientific">Caligus rogercresseyi</name>
    <name type="common">Sea louse</name>
    <dbReference type="NCBI Taxonomy" id="217165"/>
    <lineage>
        <taxon>Eukaryota</taxon>
        <taxon>Metazoa</taxon>
        <taxon>Ecdysozoa</taxon>
        <taxon>Arthropoda</taxon>
        <taxon>Crustacea</taxon>
        <taxon>Multicrustacea</taxon>
        <taxon>Hexanauplia</taxon>
        <taxon>Copepoda</taxon>
        <taxon>Siphonostomatoida</taxon>
        <taxon>Caligidae</taxon>
        <taxon>Caligus</taxon>
    </lineage>
</organism>
<dbReference type="PANTHER" id="PTHR46068:SF1">
    <property type="entry name" value="TRANSPOSASE IS30-LIKE HTH DOMAIN-CONTAINING PROTEIN"/>
    <property type="match status" value="1"/>
</dbReference>
<dbReference type="Proteomes" id="UP000595437">
    <property type="component" value="Chromosome 5"/>
</dbReference>
<accession>A0A7T8KGF8</accession>
<dbReference type="AlphaFoldDB" id="A0A7T8KGF8"/>
<dbReference type="OrthoDB" id="9981685at2759"/>
<evidence type="ECO:0000313" key="1">
    <source>
        <dbReference type="EMBL" id="QQP55485.1"/>
    </source>
</evidence>
<gene>
    <name evidence="1" type="ORF">FKW44_008687</name>
</gene>
<protein>
    <submittedName>
        <fullName evidence="1">Transposable element tcb2 transposase</fullName>
    </submittedName>
</protein>
<dbReference type="PANTHER" id="PTHR46068">
    <property type="entry name" value="PROTEIN CBG27172"/>
    <property type="match status" value="1"/>
</dbReference>
<name>A0A7T8KGF8_CALRO</name>
<dbReference type="EMBL" id="CP045894">
    <property type="protein sequence ID" value="QQP55485.1"/>
    <property type="molecule type" value="Genomic_DNA"/>
</dbReference>
<dbReference type="InterPro" id="IPR036397">
    <property type="entry name" value="RNaseH_sf"/>
</dbReference>
<keyword evidence="2" id="KW-1185">Reference proteome</keyword>
<reference evidence="2" key="1">
    <citation type="submission" date="2021-01" db="EMBL/GenBank/DDBJ databases">
        <title>Caligus Genome Assembly.</title>
        <authorList>
            <person name="Gallardo-Escarate C."/>
        </authorList>
    </citation>
    <scope>NUCLEOTIDE SEQUENCE [LARGE SCALE GENOMIC DNA]</scope>
</reference>
<evidence type="ECO:0000313" key="2">
    <source>
        <dbReference type="Proteomes" id="UP000595437"/>
    </source>
</evidence>
<dbReference type="GO" id="GO:0003676">
    <property type="term" value="F:nucleic acid binding"/>
    <property type="evidence" value="ECO:0007669"/>
    <property type="project" value="InterPro"/>
</dbReference>